<dbReference type="EnsemblBacteria" id="BAD85339">
    <property type="protein sequence ID" value="BAD85339"/>
    <property type="gene ID" value="TK1150"/>
</dbReference>
<evidence type="ECO:0000313" key="2">
    <source>
        <dbReference type="Proteomes" id="UP000000536"/>
    </source>
</evidence>
<dbReference type="GeneID" id="78447666"/>
<dbReference type="Proteomes" id="UP000000536">
    <property type="component" value="Chromosome"/>
</dbReference>
<dbReference type="InParanoid" id="Q5JIG3"/>
<dbReference type="PATRIC" id="fig|69014.16.peg.1126"/>
<evidence type="ECO:0000313" key="1">
    <source>
        <dbReference type="EMBL" id="BAD85339.1"/>
    </source>
</evidence>
<dbReference type="KEGG" id="tko:TK1150"/>
<accession>Q5JIG3</accession>
<organism evidence="1 2">
    <name type="scientific">Thermococcus kodakarensis (strain ATCC BAA-918 / JCM 12380 / KOD1)</name>
    <name type="common">Pyrococcus kodakaraensis (strain KOD1)</name>
    <dbReference type="NCBI Taxonomy" id="69014"/>
    <lineage>
        <taxon>Archaea</taxon>
        <taxon>Methanobacteriati</taxon>
        <taxon>Methanobacteriota</taxon>
        <taxon>Thermococci</taxon>
        <taxon>Thermococcales</taxon>
        <taxon>Thermococcaceae</taxon>
        <taxon>Thermococcus</taxon>
    </lineage>
</organism>
<dbReference type="RefSeq" id="WP_011250101.1">
    <property type="nucleotide sequence ID" value="NC_006624.1"/>
</dbReference>
<dbReference type="OrthoDB" id="98753at2157"/>
<reference evidence="1 2" key="1">
    <citation type="journal article" date="2005" name="Genome Res.">
        <title>Complete genome sequence of the hyperthermophilic archaeon Thermococcus kodakaraensis KOD1 and comparison with Pyrococcus genomes.</title>
        <authorList>
            <person name="Fukui T."/>
            <person name="Atomi H."/>
            <person name="Kanai T."/>
            <person name="Matsumi R."/>
            <person name="Fujiwara S."/>
            <person name="Imanaka T."/>
        </authorList>
    </citation>
    <scope>NUCLEOTIDE SEQUENCE [LARGE SCALE GENOMIC DNA]</scope>
    <source>
        <strain evidence="2">ATCC BAA-918 / JCM 12380 / KOD1</strain>
    </source>
</reference>
<name>Q5JIG3_THEKO</name>
<keyword evidence="2" id="KW-1185">Reference proteome</keyword>
<proteinExistence type="predicted"/>
<dbReference type="eggNOG" id="arCOG02086">
    <property type="taxonomic scope" value="Archaea"/>
</dbReference>
<protein>
    <submittedName>
        <fullName evidence="1">Hypothetical membrane protein, conserved</fullName>
    </submittedName>
</protein>
<dbReference type="EMBL" id="AP006878">
    <property type="protein sequence ID" value="BAD85339.1"/>
    <property type="molecule type" value="Genomic_DNA"/>
</dbReference>
<sequence length="737" mass="80089">MRTMARVKTLTFAVFLLILLAGQATALSIEVGIDEVLIVDGQVFTFDPGQSGDRFLVSVSSHGEETYSVLAFGENITVGNVTYVIGSYDRQNQRLTAHILGNYTSVRVMKKYDFGVEVIEAFDTYAKVKIKNTGFYPLNDTLSVSSSSQGAFPISSSTVLKEVELNLAPGEEIVFKVPNPGQTLVFSLKEKGISKDVFLGTLEPQVEIEEITGSKGVKVKVLNKGDPVNATFSLLYSSNMVLESKKILLQRGTSWVEFSNFINQGAVVVDYGKVIQQTFYFRPALLVLENISREGEHLRVVLKNTGESPFRGFVSVTQNGVVVGSPTYSEVSIGPGESVSLTFKVPEEVRYPTILASSDSGTFSFTAEAGASGISVEALSTSIKVPLGGKGSYALVLSGSGRVKLGVEGLPESVGWKFYSGESEVEELNVDGSAQVVLVIDVPSLPRGFSVGVPVGFNVTVRDENGNLHVIPLEFEAYGLAFLPVYGDNWLAKMNFTAETHFVGIPYRVAAKSLTPPIQFEHYPGEKIAFSYGNYVRSGLDITLHVLSSSGEILHSSSQGKGRPDFVVFNESDFMLMLEGDRFDAVLLVADYLRKPENISFELLPKQFGEGIKTFILNATSLRGKKLALDVNADRPVEVRVYYFTLNREREDFDPLSADFKGAFRGKGEHVSGEVPLRPYEDFVAISIIGTGNVSLTMTAKEVPVSVSGIGKYSGELTVALLALLLVVVIALERRLG</sequence>
<dbReference type="STRING" id="69014.TK1150"/>
<dbReference type="AlphaFoldDB" id="Q5JIG3"/>
<dbReference type="HOGENOM" id="CLU_384808_0_0_2"/>
<gene>
    <name evidence="1" type="ordered locus">TK1150</name>
</gene>